<dbReference type="InterPro" id="IPR010852">
    <property type="entry name" value="ABATE"/>
</dbReference>
<evidence type="ECO:0000259" key="1">
    <source>
        <dbReference type="Pfam" id="PF11706"/>
    </source>
</evidence>
<evidence type="ECO:0000313" key="3">
    <source>
        <dbReference type="Proteomes" id="UP000313066"/>
    </source>
</evidence>
<sequence length="186" mass="19875">MDFVFVGGNLALDFAGTLKWRRTRAEELLRTPGDLARWSVEAGVLTGEPPLDGEDLRTLRGLREAVYRLVAAALDGRPWPGEDLGVLNRAASAAPPRLTLGPGGLARDGGAAEIGAEVARSAATLLARMPAGMSAGVSAVRVRECARTECTRLFVDRSRGGTRHWCGMEECGNRVKAASYRSRKKG</sequence>
<dbReference type="InterPro" id="IPR021005">
    <property type="entry name" value="Znf_CGNR"/>
</dbReference>
<dbReference type="Pfam" id="PF11706">
    <property type="entry name" value="zf-CGNR"/>
    <property type="match status" value="1"/>
</dbReference>
<accession>A0A5N6BMV9</accession>
<keyword evidence="3" id="KW-1185">Reference proteome</keyword>
<dbReference type="InterPro" id="IPR023286">
    <property type="entry name" value="ABATE_dom_sf"/>
</dbReference>
<evidence type="ECO:0000313" key="2">
    <source>
        <dbReference type="EMBL" id="KAB8181403.1"/>
    </source>
</evidence>
<comment type="caution">
    <text evidence="2">The sequence shown here is derived from an EMBL/GenBank/DDBJ whole genome shotgun (WGS) entry which is preliminary data.</text>
</comment>
<reference evidence="2 3" key="1">
    <citation type="submission" date="2019-10" db="EMBL/GenBank/DDBJ databases">
        <title>Nonomuraea sp. nov., isolated from Phyllanthus amarus.</title>
        <authorList>
            <person name="Klykleung N."/>
            <person name="Tanasupawat S."/>
        </authorList>
    </citation>
    <scope>NUCLEOTIDE SEQUENCE [LARGE SCALE GENOMIC DNA]</scope>
    <source>
        <strain evidence="2 3">CR1-09</strain>
    </source>
</reference>
<proteinExistence type="predicted"/>
<name>A0A5N6BMV9_9ACTN</name>
<organism evidence="2 3">
    <name type="scientific">Microbispora catharanthi</name>
    <dbReference type="NCBI Taxonomy" id="1712871"/>
    <lineage>
        <taxon>Bacteria</taxon>
        <taxon>Bacillati</taxon>
        <taxon>Actinomycetota</taxon>
        <taxon>Actinomycetes</taxon>
        <taxon>Streptosporangiales</taxon>
        <taxon>Streptosporangiaceae</taxon>
        <taxon>Microbispora</taxon>
    </lineage>
</organism>
<dbReference type="RefSeq" id="WP_139578150.1">
    <property type="nucleotide sequence ID" value="NZ_VDMA02000017.1"/>
</dbReference>
<dbReference type="PANTHER" id="PTHR35525:SF3">
    <property type="entry name" value="BLL6575 PROTEIN"/>
    <property type="match status" value="1"/>
</dbReference>
<dbReference type="Proteomes" id="UP000313066">
    <property type="component" value="Unassembled WGS sequence"/>
</dbReference>
<dbReference type="SUPFAM" id="SSF160904">
    <property type="entry name" value="Jann2411-like"/>
    <property type="match status" value="1"/>
</dbReference>
<dbReference type="AlphaFoldDB" id="A0A5N6BMV9"/>
<dbReference type="PANTHER" id="PTHR35525">
    <property type="entry name" value="BLL6575 PROTEIN"/>
    <property type="match status" value="1"/>
</dbReference>
<dbReference type="EMBL" id="VDMA02000017">
    <property type="protein sequence ID" value="KAB8181403.1"/>
    <property type="molecule type" value="Genomic_DNA"/>
</dbReference>
<dbReference type="Gene3D" id="1.10.3300.10">
    <property type="entry name" value="Jann2411-like domain"/>
    <property type="match status" value="1"/>
</dbReference>
<dbReference type="Pfam" id="PF07336">
    <property type="entry name" value="ABATE"/>
    <property type="match status" value="1"/>
</dbReference>
<feature type="domain" description="Zinc finger CGNR" evidence="1">
    <location>
        <begin position="141"/>
        <end position="184"/>
    </location>
</feature>
<protein>
    <recommendedName>
        <fullName evidence="1">Zinc finger CGNR domain-containing protein</fullName>
    </recommendedName>
</protein>
<gene>
    <name evidence="2" type="ORF">FH610_028730</name>
</gene>